<feature type="transmembrane region" description="Helical" evidence="5">
    <location>
        <begin position="113"/>
        <end position="139"/>
    </location>
</feature>
<keyword evidence="8" id="KW-1185">Reference proteome</keyword>
<dbReference type="Pfam" id="PF07298">
    <property type="entry name" value="NnrU"/>
    <property type="match status" value="1"/>
</dbReference>
<accession>A0A8J3DM33</accession>
<dbReference type="InterPro" id="IPR009915">
    <property type="entry name" value="NnrU_dom"/>
</dbReference>
<dbReference type="AlphaFoldDB" id="A0A8J3DM33"/>
<keyword evidence="2 5" id="KW-0812">Transmembrane</keyword>
<keyword evidence="3 5" id="KW-1133">Transmembrane helix</keyword>
<dbReference type="RefSeq" id="WP_189501034.1">
    <property type="nucleotide sequence ID" value="NZ_BMZQ01000001.1"/>
</dbReference>
<evidence type="ECO:0000256" key="4">
    <source>
        <dbReference type="ARBA" id="ARBA00023136"/>
    </source>
</evidence>
<evidence type="ECO:0000259" key="6">
    <source>
        <dbReference type="Pfam" id="PF07298"/>
    </source>
</evidence>
<gene>
    <name evidence="7" type="ORF">GCM10016234_02150</name>
</gene>
<feature type="domain" description="NnrU" evidence="6">
    <location>
        <begin position="3"/>
        <end position="187"/>
    </location>
</feature>
<feature type="transmembrane region" description="Helical" evidence="5">
    <location>
        <begin position="71"/>
        <end position="93"/>
    </location>
</feature>
<evidence type="ECO:0000313" key="7">
    <source>
        <dbReference type="EMBL" id="GHD05721.1"/>
    </source>
</evidence>
<reference evidence="7" key="2">
    <citation type="submission" date="2020-09" db="EMBL/GenBank/DDBJ databases">
        <authorList>
            <person name="Sun Q."/>
            <person name="Kim S."/>
        </authorList>
    </citation>
    <scope>NUCLEOTIDE SEQUENCE</scope>
    <source>
        <strain evidence="7">KCTC 42249</strain>
    </source>
</reference>
<sequence>MTILLLGIILFLGIHSVDIVAPAWRQRQVERMGEGTWKGIYSVFALLGLILLIWGYGAARNEGVVLYEPPMGLRHVALLLMLLSFIALAVYALPAGKLKAKLKHPMLVAIKLWAFAHLLANGDLASVLLFGTFLIWAVFDRISVKRRHVRTPAPGPAKWDLIAVIVAFVFYLLFLWRVHYWLIGVYPLPQLAG</sequence>
<protein>
    <submittedName>
        <fullName evidence="7">Nitrate reductase</fullName>
    </submittedName>
</protein>
<dbReference type="Proteomes" id="UP000630142">
    <property type="component" value="Unassembled WGS sequence"/>
</dbReference>
<keyword evidence="4 5" id="KW-0472">Membrane</keyword>
<dbReference type="GO" id="GO:0016020">
    <property type="term" value="C:membrane"/>
    <property type="evidence" value="ECO:0007669"/>
    <property type="project" value="UniProtKB-SubCell"/>
</dbReference>
<comment type="caution">
    <text evidence="7">The sequence shown here is derived from an EMBL/GenBank/DDBJ whole genome shotgun (WGS) entry which is preliminary data.</text>
</comment>
<reference evidence="7" key="1">
    <citation type="journal article" date="2014" name="Int. J. Syst. Evol. Microbiol.">
        <title>Complete genome sequence of Corynebacterium casei LMG S-19264T (=DSM 44701T), isolated from a smear-ripened cheese.</title>
        <authorList>
            <consortium name="US DOE Joint Genome Institute (JGI-PGF)"/>
            <person name="Walter F."/>
            <person name="Albersmeier A."/>
            <person name="Kalinowski J."/>
            <person name="Ruckert C."/>
        </authorList>
    </citation>
    <scope>NUCLEOTIDE SEQUENCE</scope>
    <source>
        <strain evidence="7">KCTC 42249</strain>
    </source>
</reference>
<feature type="transmembrane region" description="Helical" evidence="5">
    <location>
        <begin position="40"/>
        <end position="59"/>
    </location>
</feature>
<comment type="subcellular location">
    <subcellularLocation>
        <location evidence="1">Membrane</location>
        <topology evidence="1">Multi-pass membrane protein</topology>
    </subcellularLocation>
</comment>
<evidence type="ECO:0000313" key="8">
    <source>
        <dbReference type="Proteomes" id="UP000630142"/>
    </source>
</evidence>
<evidence type="ECO:0000256" key="5">
    <source>
        <dbReference type="SAM" id="Phobius"/>
    </source>
</evidence>
<proteinExistence type="predicted"/>
<evidence type="ECO:0000256" key="2">
    <source>
        <dbReference type="ARBA" id="ARBA00022692"/>
    </source>
</evidence>
<dbReference type="EMBL" id="BMZQ01000001">
    <property type="protein sequence ID" value="GHD05721.1"/>
    <property type="molecule type" value="Genomic_DNA"/>
</dbReference>
<evidence type="ECO:0000256" key="3">
    <source>
        <dbReference type="ARBA" id="ARBA00022989"/>
    </source>
</evidence>
<name>A0A8J3DM33_9HYPH</name>
<feature type="transmembrane region" description="Helical" evidence="5">
    <location>
        <begin position="159"/>
        <end position="183"/>
    </location>
</feature>
<evidence type="ECO:0000256" key="1">
    <source>
        <dbReference type="ARBA" id="ARBA00004141"/>
    </source>
</evidence>
<organism evidence="7 8">
    <name type="scientific">Tianweitania populi</name>
    <dbReference type="NCBI Taxonomy" id="1607949"/>
    <lineage>
        <taxon>Bacteria</taxon>
        <taxon>Pseudomonadati</taxon>
        <taxon>Pseudomonadota</taxon>
        <taxon>Alphaproteobacteria</taxon>
        <taxon>Hyphomicrobiales</taxon>
        <taxon>Phyllobacteriaceae</taxon>
        <taxon>Tianweitania</taxon>
    </lineage>
</organism>